<proteinExistence type="predicted"/>
<accession>A0A0A9DCA2</accession>
<sequence>MATVATHSRAPPPAPPHRPRSRRRAAFPAGAARARIRRNSLRNSSFLVSRTAKASVSRAGSSAGGEDVNEIIDAVEVEYTTPGASFLAKVAVAIGVMATATVISLFMKQPSSGPSFSLPQIVDASAQSDAAAVTIGYTFSMFGKKVIIPEYTPGYVKLEILLLSFSFTCGKCGGIILERHRY</sequence>
<protein>
    <submittedName>
        <fullName evidence="3">Uncharacterized protein</fullName>
    </submittedName>
</protein>
<name>A0A0A9DCA2_ARUDO</name>
<keyword evidence="2" id="KW-0472">Membrane</keyword>
<evidence type="ECO:0000256" key="1">
    <source>
        <dbReference type="SAM" id="MobiDB-lite"/>
    </source>
</evidence>
<feature type="transmembrane region" description="Helical" evidence="2">
    <location>
        <begin position="86"/>
        <end position="107"/>
    </location>
</feature>
<reference evidence="3" key="1">
    <citation type="submission" date="2014-09" db="EMBL/GenBank/DDBJ databases">
        <authorList>
            <person name="Magalhaes I.L.F."/>
            <person name="Oliveira U."/>
            <person name="Santos F.R."/>
            <person name="Vidigal T.H.D.A."/>
            <person name="Brescovit A.D."/>
            <person name="Santos A.J."/>
        </authorList>
    </citation>
    <scope>NUCLEOTIDE SEQUENCE</scope>
    <source>
        <tissue evidence="3">Shoot tissue taken approximately 20 cm above the soil surface</tissue>
    </source>
</reference>
<dbReference type="EMBL" id="GBRH01211711">
    <property type="protein sequence ID" value="JAD86184.1"/>
    <property type="molecule type" value="Transcribed_RNA"/>
</dbReference>
<evidence type="ECO:0000313" key="3">
    <source>
        <dbReference type="EMBL" id="JAD86184.1"/>
    </source>
</evidence>
<feature type="region of interest" description="Disordered" evidence="1">
    <location>
        <begin position="1"/>
        <end position="32"/>
    </location>
</feature>
<organism evidence="3">
    <name type="scientific">Arundo donax</name>
    <name type="common">Giant reed</name>
    <name type="synonym">Donax arundinaceus</name>
    <dbReference type="NCBI Taxonomy" id="35708"/>
    <lineage>
        <taxon>Eukaryota</taxon>
        <taxon>Viridiplantae</taxon>
        <taxon>Streptophyta</taxon>
        <taxon>Embryophyta</taxon>
        <taxon>Tracheophyta</taxon>
        <taxon>Spermatophyta</taxon>
        <taxon>Magnoliopsida</taxon>
        <taxon>Liliopsida</taxon>
        <taxon>Poales</taxon>
        <taxon>Poaceae</taxon>
        <taxon>PACMAD clade</taxon>
        <taxon>Arundinoideae</taxon>
        <taxon>Arundineae</taxon>
        <taxon>Arundo</taxon>
    </lineage>
</organism>
<keyword evidence="2" id="KW-1133">Transmembrane helix</keyword>
<dbReference type="AlphaFoldDB" id="A0A0A9DCA2"/>
<evidence type="ECO:0000256" key="2">
    <source>
        <dbReference type="SAM" id="Phobius"/>
    </source>
</evidence>
<keyword evidence="2" id="KW-0812">Transmembrane</keyword>
<reference evidence="3" key="2">
    <citation type="journal article" date="2015" name="Data Brief">
        <title>Shoot transcriptome of the giant reed, Arundo donax.</title>
        <authorList>
            <person name="Barrero R.A."/>
            <person name="Guerrero F.D."/>
            <person name="Moolhuijzen P."/>
            <person name="Goolsby J.A."/>
            <person name="Tidwell J."/>
            <person name="Bellgard S.E."/>
            <person name="Bellgard M.I."/>
        </authorList>
    </citation>
    <scope>NUCLEOTIDE SEQUENCE</scope>
    <source>
        <tissue evidence="3">Shoot tissue taken approximately 20 cm above the soil surface</tissue>
    </source>
</reference>